<dbReference type="RefSeq" id="WP_345541587.1">
    <property type="nucleotide sequence ID" value="NZ_BAABJB010000055.1"/>
</dbReference>
<reference evidence="3 4" key="1">
    <citation type="submission" date="2020-03" db="EMBL/GenBank/DDBJ databases">
        <title>Whole genome shotgun sequence of Phytohabitans rumicis NBRC 108638.</title>
        <authorList>
            <person name="Komaki H."/>
            <person name="Tamura T."/>
        </authorList>
    </citation>
    <scope>NUCLEOTIDE SEQUENCE [LARGE SCALE GENOMIC DNA]</scope>
    <source>
        <strain evidence="3 4">NBRC 108638</strain>
    </source>
</reference>
<feature type="transmembrane region" description="Helical" evidence="2">
    <location>
        <begin position="31"/>
        <end position="58"/>
    </location>
</feature>
<dbReference type="Proteomes" id="UP000482960">
    <property type="component" value="Unassembled WGS sequence"/>
</dbReference>
<evidence type="ECO:0000256" key="2">
    <source>
        <dbReference type="SAM" id="Phobius"/>
    </source>
</evidence>
<proteinExistence type="predicted"/>
<evidence type="ECO:0000313" key="4">
    <source>
        <dbReference type="Proteomes" id="UP000482960"/>
    </source>
</evidence>
<keyword evidence="4" id="KW-1185">Reference proteome</keyword>
<accession>A0A6V8LCD0</accession>
<name>A0A6V8LCD0_9ACTN</name>
<feature type="compositionally biased region" description="Basic and acidic residues" evidence="1">
    <location>
        <begin position="1"/>
        <end position="10"/>
    </location>
</feature>
<keyword evidence="2" id="KW-0472">Membrane</keyword>
<dbReference type="AlphaFoldDB" id="A0A6V8LCD0"/>
<reference evidence="3 4" key="2">
    <citation type="submission" date="2020-03" db="EMBL/GenBank/DDBJ databases">
        <authorList>
            <person name="Ichikawa N."/>
            <person name="Kimura A."/>
            <person name="Kitahashi Y."/>
            <person name="Uohara A."/>
        </authorList>
    </citation>
    <scope>NUCLEOTIDE SEQUENCE [LARGE SCALE GENOMIC DNA]</scope>
    <source>
        <strain evidence="3 4">NBRC 108638</strain>
    </source>
</reference>
<keyword evidence="2" id="KW-0812">Transmembrane</keyword>
<keyword evidence="2" id="KW-1133">Transmembrane helix</keyword>
<sequence>MPARHIDGRRATARPRRRSGRGDRGSTAVELAVGFPILIGLVLLFGQAFVWGVGWLAAQAAADHAAQTARVVDGSEAAGNADAHDLLAQLGGRFLDDPTVHIQRGPWTTTVTIAGTAHGLPLPITVTVHAPTESVVPR</sequence>
<dbReference type="EMBL" id="BLPG01000001">
    <property type="protein sequence ID" value="GFJ93300.1"/>
    <property type="molecule type" value="Genomic_DNA"/>
</dbReference>
<feature type="region of interest" description="Disordered" evidence="1">
    <location>
        <begin position="1"/>
        <end position="25"/>
    </location>
</feature>
<evidence type="ECO:0008006" key="5">
    <source>
        <dbReference type="Google" id="ProtNLM"/>
    </source>
</evidence>
<protein>
    <recommendedName>
        <fullName evidence="5">Septum formation initiator</fullName>
    </recommendedName>
</protein>
<comment type="caution">
    <text evidence="3">The sequence shown here is derived from an EMBL/GenBank/DDBJ whole genome shotgun (WGS) entry which is preliminary data.</text>
</comment>
<organism evidence="3 4">
    <name type="scientific">Phytohabitans rumicis</name>
    <dbReference type="NCBI Taxonomy" id="1076125"/>
    <lineage>
        <taxon>Bacteria</taxon>
        <taxon>Bacillati</taxon>
        <taxon>Actinomycetota</taxon>
        <taxon>Actinomycetes</taxon>
        <taxon>Micromonosporales</taxon>
        <taxon>Micromonosporaceae</taxon>
    </lineage>
</organism>
<gene>
    <name evidence="3" type="ORF">Prum_069420</name>
</gene>
<evidence type="ECO:0000256" key="1">
    <source>
        <dbReference type="SAM" id="MobiDB-lite"/>
    </source>
</evidence>
<evidence type="ECO:0000313" key="3">
    <source>
        <dbReference type="EMBL" id="GFJ93300.1"/>
    </source>
</evidence>